<dbReference type="GO" id="GO:0016020">
    <property type="term" value="C:membrane"/>
    <property type="evidence" value="ECO:0007669"/>
    <property type="project" value="UniProtKB-SubCell"/>
</dbReference>
<dbReference type="PANTHER" id="PTHR12308:SF73">
    <property type="entry name" value="ANOCTAMIN"/>
    <property type="match status" value="1"/>
</dbReference>
<organism evidence="7 8">
    <name type="scientific">Ichthyophthirius multifiliis</name>
    <name type="common">White spot disease agent</name>
    <name type="synonym">Ich</name>
    <dbReference type="NCBI Taxonomy" id="5932"/>
    <lineage>
        <taxon>Eukaryota</taxon>
        <taxon>Sar</taxon>
        <taxon>Alveolata</taxon>
        <taxon>Ciliophora</taxon>
        <taxon>Intramacronucleata</taxon>
        <taxon>Oligohymenophorea</taxon>
        <taxon>Hymenostomatida</taxon>
        <taxon>Ophryoglenina</taxon>
        <taxon>Ichthyophthirius</taxon>
    </lineage>
</organism>
<dbReference type="GeneID" id="14910662"/>
<dbReference type="EC" id="2.7.7.6" evidence="7"/>
<proteinExistence type="predicted"/>
<dbReference type="GO" id="GO:0016787">
    <property type="term" value="F:hydrolase activity"/>
    <property type="evidence" value="ECO:0007669"/>
    <property type="project" value="UniProtKB-KW"/>
</dbReference>
<dbReference type="eggNOG" id="KOG2514">
    <property type="taxonomic scope" value="Eukaryota"/>
</dbReference>
<dbReference type="GO" id="GO:0016301">
    <property type="term" value="F:kinase activity"/>
    <property type="evidence" value="ECO:0007669"/>
    <property type="project" value="UniProtKB-KW"/>
</dbReference>
<feature type="transmembrane region" description="Helical" evidence="5">
    <location>
        <begin position="527"/>
        <end position="554"/>
    </location>
</feature>
<sequence length="861" mass="103274">MIKFTNEKLGVFEKMIKPPEDRKANMKYYKKNCIVDDNGKANYLKNQIFIEGGNGETSKQLNSGYLYYDENKKQWLRTTNPVNDLTTLFRNFIIYKLTQQGGFKVRQFISSCGEYIFLVIYCSYLNLKVQASISSLNKQLSYCQTDIFSLEPTDSRLRPLRLNNIIKINQENENVKKVLEELKNQRIKERFTKEIEPLENSFLLTNYEEFLEQKQNKIKYQYQADELEYKYQKKRTVFLETIETLKENIRKQVTEELNNQSQSIVLGKSSQSDQKEDQELENLKIEIFKLLYSINLKKLSFETQSQQIKQFIQFKMQQQLEKAFISSLEESKKKQFGNNIKTIWDKYNIKYSPIYTEYLYTSQKQKVRNRIKYENLWNKKVINIDEKYDLFTKMQRIKITYSILVRLFDFSKLKNKYNLIHNYFPLHDQFMLTGNDIYCEMFYQAWLNQKKQEFLLKYDLDDHKLEENGESIKLIKNKIFSEEIYKKEFEQKRDLFKKNCLLQIWKGTFNYYDIPQKEIRDYFGEKIALYFTFLTFYIKFTLPIAFLALPVFIIQELNIGSSDENEDDGLLEQSFSIIFTLIVVLWANIFCGQWKLIETQFVLKYGMQDIDDDDNIRPGFKGQYVRSIISNKLNELSYDKNETLKIEFLTWAIIFIVMIVNTIIIYALLYLQVFFDKYNKIDQGKSFQALNILVPTLILQLIYSIFEYFYHFLIGKSCELANYKTSQEYEDSYSSKIFIITLFNHLIPPTLISFIINLNIRCVQADCMFHLKGYVRSYQYYLILKQLKDCAMPLFYRFYIFAKEINITIRRNLGLSSTQIINENTKINNQIETESRQSYIFLYKIQLFINIKKRIKYKRIN</sequence>
<keyword evidence="8" id="KW-1185">Reference proteome</keyword>
<dbReference type="OrthoDB" id="290383at2759"/>
<dbReference type="EC" id="3.4.24.83" evidence="7"/>
<keyword evidence="7" id="KW-0378">Hydrolase</keyword>
<keyword evidence="7" id="KW-0418">Kinase</keyword>
<accession>G0QJY8</accession>
<dbReference type="GO" id="GO:0003899">
    <property type="term" value="F:DNA-directed RNA polymerase activity"/>
    <property type="evidence" value="ECO:0007669"/>
    <property type="project" value="UniProtKB-EC"/>
</dbReference>
<keyword evidence="7" id="KW-0808">Transferase</keyword>
<keyword evidence="2 5" id="KW-0812">Transmembrane</keyword>
<gene>
    <name evidence="7" type="ORF">IMG5_010570</name>
</gene>
<feature type="transmembrane region" description="Helical" evidence="5">
    <location>
        <begin position="648"/>
        <end position="669"/>
    </location>
</feature>
<evidence type="ECO:0000256" key="5">
    <source>
        <dbReference type="SAM" id="Phobius"/>
    </source>
</evidence>
<dbReference type="GO" id="GO:0005254">
    <property type="term" value="F:chloride channel activity"/>
    <property type="evidence" value="ECO:0007669"/>
    <property type="project" value="TreeGrafter"/>
</dbReference>
<dbReference type="RefSeq" id="XP_004039773.1">
    <property type="nucleotide sequence ID" value="XM_004039725.1"/>
</dbReference>
<protein>
    <submittedName>
        <fullName evidence="7">Protein kinase domain protein</fullName>
        <ecNumber evidence="7">2.7.7.6</ecNumber>
        <ecNumber evidence="7">3.4.24.83</ecNumber>
    </submittedName>
</protein>
<dbReference type="PANTHER" id="PTHR12308">
    <property type="entry name" value="ANOCTAMIN"/>
    <property type="match status" value="1"/>
</dbReference>
<dbReference type="AlphaFoldDB" id="G0QJY8"/>
<feature type="transmembrane region" description="Helical" evidence="5">
    <location>
        <begin position="689"/>
        <end position="710"/>
    </location>
</feature>
<evidence type="ECO:0000256" key="2">
    <source>
        <dbReference type="ARBA" id="ARBA00022692"/>
    </source>
</evidence>
<dbReference type="EMBL" id="GL983109">
    <property type="protein sequence ID" value="EGR34469.1"/>
    <property type="molecule type" value="Genomic_DNA"/>
</dbReference>
<dbReference type="Pfam" id="PF04547">
    <property type="entry name" value="Anoctamin"/>
    <property type="match status" value="1"/>
</dbReference>
<evidence type="ECO:0000256" key="3">
    <source>
        <dbReference type="ARBA" id="ARBA00022989"/>
    </source>
</evidence>
<dbReference type="InParanoid" id="G0QJY8"/>
<keyword evidence="3 5" id="KW-1133">Transmembrane helix</keyword>
<feature type="transmembrane region" description="Helical" evidence="5">
    <location>
        <begin position="574"/>
        <end position="597"/>
    </location>
</feature>
<dbReference type="InterPro" id="IPR007632">
    <property type="entry name" value="Anoctamin"/>
</dbReference>
<comment type="subcellular location">
    <subcellularLocation>
        <location evidence="1">Membrane</location>
        <topology evidence="1">Multi-pass membrane protein</topology>
    </subcellularLocation>
</comment>
<evidence type="ECO:0000313" key="8">
    <source>
        <dbReference type="Proteomes" id="UP000008983"/>
    </source>
</evidence>
<dbReference type="Proteomes" id="UP000008983">
    <property type="component" value="Unassembled WGS sequence"/>
</dbReference>
<dbReference type="InterPro" id="IPR049452">
    <property type="entry name" value="Anoctamin_TM"/>
</dbReference>
<keyword evidence="4 5" id="KW-0472">Membrane</keyword>
<name>G0QJY8_ICHMU</name>
<evidence type="ECO:0000256" key="1">
    <source>
        <dbReference type="ARBA" id="ARBA00004141"/>
    </source>
</evidence>
<reference evidence="7 8" key="1">
    <citation type="submission" date="2011-07" db="EMBL/GenBank/DDBJ databases">
        <authorList>
            <person name="Coyne R."/>
            <person name="Brami D."/>
            <person name="Johnson J."/>
            <person name="Hostetler J."/>
            <person name="Hannick L."/>
            <person name="Clark T."/>
            <person name="Cassidy-Hanley D."/>
            <person name="Inman J."/>
        </authorList>
    </citation>
    <scope>NUCLEOTIDE SEQUENCE [LARGE SCALE GENOMIC DNA]</scope>
    <source>
        <strain evidence="7 8">G5</strain>
    </source>
</reference>
<evidence type="ECO:0000256" key="4">
    <source>
        <dbReference type="ARBA" id="ARBA00023136"/>
    </source>
</evidence>
<evidence type="ECO:0000313" key="7">
    <source>
        <dbReference type="EMBL" id="EGR34469.1"/>
    </source>
</evidence>
<evidence type="ECO:0000259" key="6">
    <source>
        <dbReference type="Pfam" id="PF04547"/>
    </source>
</evidence>
<keyword evidence="7" id="KW-0548">Nucleotidyltransferase</keyword>
<feature type="domain" description="Anoctamin transmembrane" evidence="6">
    <location>
        <begin position="519"/>
        <end position="835"/>
    </location>
</feature>